<comment type="caution">
    <text evidence="3">The sequence shown here is derived from an EMBL/GenBank/DDBJ whole genome shotgun (WGS) entry which is preliminary data.</text>
</comment>
<dbReference type="PANTHER" id="PTHR43222:SF2">
    <property type="entry name" value="NUDIX HYDROLASE 23, CHLOROPLASTIC"/>
    <property type="match status" value="1"/>
</dbReference>
<protein>
    <submittedName>
        <fullName evidence="3">NUDIX domain-containing protein</fullName>
    </submittedName>
</protein>
<dbReference type="PANTHER" id="PTHR43222">
    <property type="entry name" value="NUDIX HYDROLASE 23"/>
    <property type="match status" value="1"/>
</dbReference>
<dbReference type="GO" id="GO:0003824">
    <property type="term" value="F:catalytic activity"/>
    <property type="evidence" value="ECO:0007669"/>
    <property type="project" value="UniProtKB-ARBA"/>
</dbReference>
<evidence type="ECO:0000313" key="3">
    <source>
        <dbReference type="EMBL" id="RJF84667.1"/>
    </source>
</evidence>
<dbReference type="Proteomes" id="UP000283458">
    <property type="component" value="Unassembled WGS sequence"/>
</dbReference>
<keyword evidence="4" id="KW-1185">Reference proteome</keyword>
<feature type="region of interest" description="Disordered" evidence="1">
    <location>
        <begin position="184"/>
        <end position="206"/>
    </location>
</feature>
<organism evidence="3 4">
    <name type="scientific">Azospirillum cavernae</name>
    <dbReference type="NCBI Taxonomy" id="2320860"/>
    <lineage>
        <taxon>Bacteria</taxon>
        <taxon>Pseudomonadati</taxon>
        <taxon>Pseudomonadota</taxon>
        <taxon>Alphaproteobacteria</taxon>
        <taxon>Rhodospirillales</taxon>
        <taxon>Azospirillaceae</taxon>
        <taxon>Azospirillum</taxon>
    </lineage>
</organism>
<dbReference type="RefSeq" id="WP_119830309.1">
    <property type="nucleotide sequence ID" value="NZ_QYUL01000001.1"/>
</dbReference>
<sequence>MPEQTTSAPTPPAALPSDSAACPPSCGGPRVRAIPPGEDRERLMCPDCGFIAYQNPLIVVGSVVTWEDGRILLCRRSIEPRRGFWTLPAGYMEERESTAEGAAREAWEEARARIAVGPLLAIYDIPRISQVQLIFHARLLSDDVSAGPESLEVGLFAWDAIPWDELAFPTVHWALREHGDRQGRVDGAPAVNPTPETLARWGRGGG</sequence>
<reference evidence="3 4" key="1">
    <citation type="submission" date="2018-09" db="EMBL/GenBank/DDBJ databases">
        <authorList>
            <person name="Zhu H."/>
        </authorList>
    </citation>
    <scope>NUCLEOTIDE SEQUENCE [LARGE SCALE GENOMIC DNA]</scope>
    <source>
        <strain evidence="3 4">K2W22B-5</strain>
    </source>
</reference>
<dbReference type="AlphaFoldDB" id="A0A418W3W0"/>
<dbReference type="SUPFAM" id="SSF55811">
    <property type="entry name" value="Nudix"/>
    <property type="match status" value="1"/>
</dbReference>
<dbReference type="InterPro" id="IPR029401">
    <property type="entry name" value="Nudix_N"/>
</dbReference>
<evidence type="ECO:0000256" key="1">
    <source>
        <dbReference type="SAM" id="MobiDB-lite"/>
    </source>
</evidence>
<evidence type="ECO:0000259" key="2">
    <source>
        <dbReference type="PROSITE" id="PS51462"/>
    </source>
</evidence>
<dbReference type="Pfam" id="PF00293">
    <property type="entry name" value="NUDIX"/>
    <property type="match status" value="1"/>
</dbReference>
<feature type="compositionally biased region" description="Low complexity" evidence="1">
    <location>
        <begin position="15"/>
        <end position="25"/>
    </location>
</feature>
<name>A0A418W3W0_9PROT</name>
<feature type="domain" description="Nudix hydrolase" evidence="2">
    <location>
        <begin position="53"/>
        <end position="189"/>
    </location>
</feature>
<proteinExistence type="predicted"/>
<evidence type="ECO:0000313" key="4">
    <source>
        <dbReference type="Proteomes" id="UP000283458"/>
    </source>
</evidence>
<dbReference type="Gene3D" id="3.90.79.10">
    <property type="entry name" value="Nucleoside Triphosphate Pyrophosphohydrolase"/>
    <property type="match status" value="1"/>
</dbReference>
<dbReference type="Pfam" id="PF14803">
    <property type="entry name" value="Zn_ribbon_Nudix"/>
    <property type="match status" value="1"/>
</dbReference>
<dbReference type="Gene3D" id="2.20.70.10">
    <property type="match status" value="1"/>
</dbReference>
<dbReference type="CDD" id="cd04511">
    <property type="entry name" value="NUDIX_Hydrolase"/>
    <property type="match status" value="1"/>
</dbReference>
<dbReference type="InterPro" id="IPR000086">
    <property type="entry name" value="NUDIX_hydrolase_dom"/>
</dbReference>
<gene>
    <name evidence="3" type="ORF">D3877_09200</name>
</gene>
<accession>A0A418W3W0</accession>
<dbReference type="EMBL" id="QYUL01000001">
    <property type="protein sequence ID" value="RJF84667.1"/>
    <property type="molecule type" value="Genomic_DNA"/>
</dbReference>
<feature type="region of interest" description="Disordered" evidence="1">
    <location>
        <begin position="1"/>
        <end position="30"/>
    </location>
</feature>
<dbReference type="InterPro" id="IPR015797">
    <property type="entry name" value="NUDIX_hydrolase-like_dom_sf"/>
</dbReference>
<dbReference type="PROSITE" id="PS51462">
    <property type="entry name" value="NUDIX"/>
    <property type="match status" value="1"/>
</dbReference>
<dbReference type="OrthoDB" id="9761969at2"/>